<keyword evidence="1" id="KW-1133">Transmembrane helix</keyword>
<keyword evidence="1" id="KW-0812">Transmembrane</keyword>
<organism evidence="2">
    <name type="scientific">Rhizophora mucronata</name>
    <name type="common">Asiatic mangrove</name>
    <dbReference type="NCBI Taxonomy" id="61149"/>
    <lineage>
        <taxon>Eukaryota</taxon>
        <taxon>Viridiplantae</taxon>
        <taxon>Streptophyta</taxon>
        <taxon>Embryophyta</taxon>
        <taxon>Tracheophyta</taxon>
        <taxon>Spermatophyta</taxon>
        <taxon>Magnoliopsida</taxon>
        <taxon>eudicotyledons</taxon>
        <taxon>Gunneridae</taxon>
        <taxon>Pentapetalae</taxon>
        <taxon>rosids</taxon>
        <taxon>fabids</taxon>
        <taxon>Malpighiales</taxon>
        <taxon>Rhizophoraceae</taxon>
        <taxon>Rhizophora</taxon>
    </lineage>
</organism>
<evidence type="ECO:0000256" key="1">
    <source>
        <dbReference type="SAM" id="Phobius"/>
    </source>
</evidence>
<accession>A0A2P2NDD5</accession>
<dbReference type="EMBL" id="GGEC01060019">
    <property type="protein sequence ID" value="MBX40503.1"/>
    <property type="molecule type" value="Transcribed_RNA"/>
</dbReference>
<evidence type="ECO:0000313" key="2">
    <source>
        <dbReference type="EMBL" id="MBX40503.1"/>
    </source>
</evidence>
<name>A0A2P2NDD5_RHIMU</name>
<keyword evidence="1" id="KW-0472">Membrane</keyword>
<proteinExistence type="predicted"/>
<feature type="transmembrane region" description="Helical" evidence="1">
    <location>
        <begin position="12"/>
        <end position="32"/>
    </location>
</feature>
<sequence length="49" mass="5868">MDFTKLVPYQGVDFLLISLEQFMLLFPLVILFDKLQLHPLTMFLIFHLK</sequence>
<dbReference type="AlphaFoldDB" id="A0A2P2NDD5"/>
<reference evidence="2" key="1">
    <citation type="submission" date="2018-02" db="EMBL/GenBank/DDBJ databases">
        <title>Rhizophora mucronata_Transcriptome.</title>
        <authorList>
            <person name="Meera S.P."/>
            <person name="Sreeshan A."/>
            <person name="Augustine A."/>
        </authorList>
    </citation>
    <scope>NUCLEOTIDE SEQUENCE</scope>
    <source>
        <tissue evidence="2">Leaf</tissue>
    </source>
</reference>
<protein>
    <submittedName>
        <fullName evidence="2">Uncharacterized protein</fullName>
    </submittedName>
</protein>